<evidence type="ECO:0000313" key="4">
    <source>
        <dbReference type="EMBL" id="MBB5694958.1"/>
    </source>
</evidence>
<dbReference type="Pfam" id="PF01774">
    <property type="entry name" value="UreD"/>
    <property type="match status" value="1"/>
</dbReference>
<dbReference type="GO" id="GO:0005737">
    <property type="term" value="C:cytoplasm"/>
    <property type="evidence" value="ECO:0007669"/>
    <property type="project" value="UniProtKB-SubCell"/>
</dbReference>
<evidence type="ECO:0000256" key="2">
    <source>
        <dbReference type="ARBA" id="ARBA00023186"/>
    </source>
</evidence>
<evidence type="ECO:0000313" key="5">
    <source>
        <dbReference type="Proteomes" id="UP000580654"/>
    </source>
</evidence>
<sequence>MTDSPQPAPLAVRHERAHGLAELRYEADGPRSALRHLHQCAPLRVLFPRPEPGEPPLAALVNTAGGLAGGDSLRVEALAGAGTTVTLCTPAAEKLYRSLGPETRVSTALRAEAGAVLEWLPQETILFDGARLRRRLEVDLAPDARFLAAEMLAFGRAARGEAFRQGMLHDSWRLRVGGRLRWADALRLDDPGEALADRFGFGGAASFATLLLAAPDAAAHLPLLREIAGPLGAATVPREGVALARWLGPAAPVRAALAAAIPALRAAVLGLPPLLPRLWTT</sequence>
<dbReference type="PANTHER" id="PTHR33643">
    <property type="entry name" value="UREASE ACCESSORY PROTEIN D"/>
    <property type="match status" value="1"/>
</dbReference>
<evidence type="ECO:0000256" key="1">
    <source>
        <dbReference type="ARBA" id="ARBA00007177"/>
    </source>
</evidence>
<comment type="caution">
    <text evidence="4">The sequence shown here is derived from an EMBL/GenBank/DDBJ whole genome shotgun (WGS) entry which is preliminary data.</text>
</comment>
<name>A0A840Y1G4_9PROT</name>
<reference evidence="4 5" key="1">
    <citation type="submission" date="2020-08" db="EMBL/GenBank/DDBJ databases">
        <title>Genomic Encyclopedia of Type Strains, Phase IV (KMG-IV): sequencing the most valuable type-strain genomes for metagenomic binning, comparative biology and taxonomic classification.</title>
        <authorList>
            <person name="Goeker M."/>
        </authorList>
    </citation>
    <scope>NUCLEOTIDE SEQUENCE [LARGE SCALE GENOMIC DNA]</scope>
    <source>
        <strain evidence="4 5">DSM 25622</strain>
    </source>
</reference>
<protein>
    <recommendedName>
        <fullName evidence="3">Urease accessory protein UreD</fullName>
    </recommendedName>
</protein>
<keyword evidence="3" id="KW-0996">Nickel insertion</keyword>
<dbReference type="AlphaFoldDB" id="A0A840Y1G4"/>
<keyword evidence="5" id="KW-1185">Reference proteome</keyword>
<dbReference type="Proteomes" id="UP000580654">
    <property type="component" value="Unassembled WGS sequence"/>
</dbReference>
<comment type="subunit">
    <text evidence="3">UreD, UreF and UreG form a complex that acts as a GTP-hydrolysis-dependent molecular chaperone, activating the urease apoprotein by helping to assemble the nickel containing metallocenter of UreC. The UreE protein probably delivers the nickel.</text>
</comment>
<keyword evidence="2 3" id="KW-0143">Chaperone</keyword>
<dbReference type="GO" id="GO:0016151">
    <property type="term" value="F:nickel cation binding"/>
    <property type="evidence" value="ECO:0007669"/>
    <property type="project" value="UniProtKB-UniRule"/>
</dbReference>
<accession>A0A840Y1G4</accession>
<dbReference type="InterPro" id="IPR002669">
    <property type="entry name" value="UreD"/>
</dbReference>
<dbReference type="PANTHER" id="PTHR33643:SF1">
    <property type="entry name" value="UREASE ACCESSORY PROTEIN D"/>
    <property type="match status" value="1"/>
</dbReference>
<gene>
    <name evidence="3" type="primary">ureD</name>
    <name evidence="4" type="ORF">FHS87_003011</name>
</gene>
<comment type="similarity">
    <text evidence="1 3">Belongs to the UreD family.</text>
</comment>
<comment type="function">
    <text evidence="3">Required for maturation of urease via the functional incorporation of the urease nickel metallocenter.</text>
</comment>
<proteinExistence type="inferred from homology"/>
<organism evidence="4 5">
    <name type="scientific">Muricoccus pecuniae</name>
    <dbReference type="NCBI Taxonomy" id="693023"/>
    <lineage>
        <taxon>Bacteria</taxon>
        <taxon>Pseudomonadati</taxon>
        <taxon>Pseudomonadota</taxon>
        <taxon>Alphaproteobacteria</taxon>
        <taxon>Acetobacterales</taxon>
        <taxon>Roseomonadaceae</taxon>
        <taxon>Muricoccus</taxon>
    </lineage>
</organism>
<dbReference type="RefSeq" id="WP_184519940.1">
    <property type="nucleotide sequence ID" value="NZ_JACIJD010000013.1"/>
</dbReference>
<evidence type="ECO:0000256" key="3">
    <source>
        <dbReference type="HAMAP-Rule" id="MF_01384"/>
    </source>
</evidence>
<keyword evidence="3" id="KW-0963">Cytoplasm</keyword>
<dbReference type="HAMAP" id="MF_01384">
    <property type="entry name" value="UreD"/>
    <property type="match status" value="1"/>
</dbReference>
<comment type="subcellular location">
    <subcellularLocation>
        <location evidence="3">Cytoplasm</location>
    </subcellularLocation>
</comment>
<dbReference type="EMBL" id="JACIJD010000013">
    <property type="protein sequence ID" value="MBB5694958.1"/>
    <property type="molecule type" value="Genomic_DNA"/>
</dbReference>